<dbReference type="InterPro" id="IPR039421">
    <property type="entry name" value="Type_1_exporter"/>
</dbReference>
<evidence type="ECO:0000256" key="4">
    <source>
        <dbReference type="ARBA" id="ARBA00023136"/>
    </source>
</evidence>
<dbReference type="SUPFAM" id="SSF52540">
    <property type="entry name" value="P-loop containing nucleoside triphosphate hydrolases"/>
    <property type="match status" value="1"/>
</dbReference>
<feature type="transmembrane region" description="Helical" evidence="5">
    <location>
        <begin position="74"/>
        <end position="98"/>
    </location>
</feature>
<comment type="subcellular location">
    <subcellularLocation>
        <location evidence="1">Cell membrane</location>
        <topology evidence="1">Multi-pass membrane protein</topology>
    </subcellularLocation>
</comment>
<dbReference type="PANTHER" id="PTHR24221">
    <property type="entry name" value="ATP-BINDING CASSETTE SUB-FAMILY B"/>
    <property type="match status" value="1"/>
</dbReference>
<evidence type="ECO:0000256" key="1">
    <source>
        <dbReference type="ARBA" id="ARBA00004651"/>
    </source>
</evidence>
<evidence type="ECO:0000313" key="8">
    <source>
        <dbReference type="Proteomes" id="UP001529514"/>
    </source>
</evidence>
<dbReference type="PANTHER" id="PTHR24221:SF654">
    <property type="entry name" value="ATP-BINDING CASSETTE SUB-FAMILY B MEMBER 6"/>
    <property type="match status" value="1"/>
</dbReference>
<accession>A0ABM8JVY4</accession>
<evidence type="ECO:0000259" key="6">
    <source>
        <dbReference type="Pfam" id="PF00005"/>
    </source>
</evidence>
<keyword evidence="4 5" id="KW-0472">Membrane</keyword>
<gene>
    <name evidence="7" type="ORF">TCT1_17520</name>
</gene>
<evidence type="ECO:0000313" key="7">
    <source>
        <dbReference type="EMBL" id="BET96831.1"/>
    </source>
</evidence>
<dbReference type="Gene3D" id="1.20.1560.10">
    <property type="entry name" value="ABC transporter type 1, transmembrane domain"/>
    <property type="match status" value="1"/>
</dbReference>
<keyword evidence="2 5" id="KW-0812">Transmembrane</keyword>
<evidence type="ECO:0000256" key="5">
    <source>
        <dbReference type="SAM" id="Phobius"/>
    </source>
</evidence>
<feature type="domain" description="ABC transporter" evidence="6">
    <location>
        <begin position="191"/>
        <end position="262"/>
    </location>
</feature>
<proteinExistence type="predicted"/>
<dbReference type="EMBL" id="AP028978">
    <property type="protein sequence ID" value="BET96831.1"/>
    <property type="molecule type" value="Genomic_DNA"/>
</dbReference>
<evidence type="ECO:0000256" key="2">
    <source>
        <dbReference type="ARBA" id="ARBA00022692"/>
    </source>
</evidence>
<dbReference type="InterPro" id="IPR036640">
    <property type="entry name" value="ABC1_TM_sf"/>
</dbReference>
<organism evidence="7 8">
    <name type="scientific">Xenorhabdus taiwanensis</name>
    <dbReference type="NCBI Taxonomy" id="3085177"/>
    <lineage>
        <taxon>Bacteria</taxon>
        <taxon>Pseudomonadati</taxon>
        <taxon>Pseudomonadota</taxon>
        <taxon>Gammaproteobacteria</taxon>
        <taxon>Enterobacterales</taxon>
        <taxon>Morganellaceae</taxon>
        <taxon>Xenorhabdus</taxon>
    </lineage>
</organism>
<protein>
    <recommendedName>
        <fullName evidence="6">ABC transporter domain-containing protein</fullName>
    </recommendedName>
</protein>
<feature type="transmembrane region" description="Helical" evidence="5">
    <location>
        <begin position="104"/>
        <end position="123"/>
    </location>
</feature>
<dbReference type="InterPro" id="IPR027417">
    <property type="entry name" value="P-loop_NTPase"/>
</dbReference>
<keyword evidence="8" id="KW-1185">Reference proteome</keyword>
<dbReference type="SUPFAM" id="SSF90123">
    <property type="entry name" value="ABC transporter transmembrane region"/>
    <property type="match status" value="1"/>
</dbReference>
<dbReference type="Proteomes" id="UP001529514">
    <property type="component" value="Chromosome"/>
</dbReference>
<keyword evidence="3 5" id="KW-1133">Transmembrane helix</keyword>
<evidence type="ECO:0000256" key="3">
    <source>
        <dbReference type="ARBA" id="ARBA00022989"/>
    </source>
</evidence>
<reference evidence="7 8" key="1">
    <citation type="submission" date="2023-10" db="EMBL/GenBank/DDBJ databases">
        <title>Xenorhabdus taiwanensis sp. nov., a symbiotic bacterium associated with the entomopathogenic nematode Steinernema taiwanensis.</title>
        <authorList>
            <person name="Tseng C.T."/>
            <person name="Shu H.Y."/>
            <person name="Chen M.H."/>
            <person name="Fang Y.J."/>
            <person name="Wu T.L."/>
            <person name="Lin Y.C."/>
            <person name="Huang C.J."/>
        </authorList>
    </citation>
    <scope>NUCLEOTIDE SEQUENCE [LARGE SCALE GENOMIC DNA]</scope>
    <source>
        <strain evidence="7 8">TCT-1</strain>
    </source>
</reference>
<name>A0ABM8JVY4_9GAMM</name>
<dbReference type="InterPro" id="IPR003439">
    <property type="entry name" value="ABC_transporter-like_ATP-bd"/>
</dbReference>
<dbReference type="Gene3D" id="3.40.50.300">
    <property type="entry name" value="P-loop containing nucleotide triphosphate hydrolases"/>
    <property type="match status" value="1"/>
</dbReference>
<dbReference type="Pfam" id="PF00005">
    <property type="entry name" value="ABC_tran"/>
    <property type="match status" value="1"/>
</dbReference>
<sequence length="288" mass="33222">MGIFHFLEKRPLRLIQQMRDQVDKLYLNFQHLIDGSKELKLNRKKGHAFIEEVISPGTRKFKKTCISLNNNHELLLNSGVVVFYLVIGLIIFVIPLWLPQTPSTLVTAILIVLFLSGPINEVISTIPEMRSAKVSLNKMKILDDELIIESTFNLANNTNQFMSDNPLVLELKNITHQYITDKEDKPFTLGPLNLTIYQGEIVFIVGGNGSGKTTLAMLLVGLFEQEFGIIFLNKIKMGRTNNIHYRQYFSAIFSNYHLFDELLNPRKFRHYSFQNIPTEDYCVVREIR</sequence>